<evidence type="ECO:0000313" key="2">
    <source>
        <dbReference type="EnsemblMetazoa" id="XP_028129772.1"/>
    </source>
</evidence>
<dbReference type="Proteomes" id="UP001652700">
    <property type="component" value="Unplaced"/>
</dbReference>
<protein>
    <submittedName>
        <fullName evidence="4">Uncharacterized protein LOC114325839</fullName>
    </submittedName>
</protein>
<keyword evidence="3" id="KW-1185">Reference proteome</keyword>
<evidence type="ECO:0000313" key="3">
    <source>
        <dbReference type="Proteomes" id="UP001652700"/>
    </source>
</evidence>
<organism evidence="4">
    <name type="scientific">Diabrotica virgifera virgifera</name>
    <name type="common">western corn rootworm</name>
    <dbReference type="NCBI Taxonomy" id="50390"/>
    <lineage>
        <taxon>Eukaryota</taxon>
        <taxon>Metazoa</taxon>
        <taxon>Ecdysozoa</taxon>
        <taxon>Arthropoda</taxon>
        <taxon>Hexapoda</taxon>
        <taxon>Insecta</taxon>
        <taxon>Pterygota</taxon>
        <taxon>Neoptera</taxon>
        <taxon>Endopterygota</taxon>
        <taxon>Coleoptera</taxon>
        <taxon>Polyphaga</taxon>
        <taxon>Cucujiformia</taxon>
        <taxon>Chrysomeloidea</taxon>
        <taxon>Chrysomelidae</taxon>
        <taxon>Galerucinae</taxon>
        <taxon>Diabroticina</taxon>
        <taxon>Diabroticites</taxon>
        <taxon>Diabrotica</taxon>
    </lineage>
</organism>
<proteinExistence type="predicted"/>
<dbReference type="AlphaFoldDB" id="A0A6P7F4G5"/>
<reference evidence="2" key="2">
    <citation type="submission" date="2025-05" db="UniProtKB">
        <authorList>
            <consortium name="EnsemblMetazoa"/>
        </authorList>
    </citation>
    <scope>IDENTIFICATION</scope>
</reference>
<dbReference type="KEGG" id="dvv:114325839"/>
<dbReference type="EnsemblMetazoa" id="XM_028273971.2">
    <property type="protein sequence ID" value="XP_028129772.1"/>
    <property type="gene ID" value="LOC114325839"/>
</dbReference>
<feature type="compositionally biased region" description="Basic and acidic residues" evidence="1">
    <location>
        <begin position="327"/>
        <end position="342"/>
    </location>
</feature>
<dbReference type="RefSeq" id="XP_028129772.1">
    <property type="nucleotide sequence ID" value="XM_028273971.1"/>
</dbReference>
<dbReference type="OrthoDB" id="6507260at2759"/>
<reference evidence="4" key="1">
    <citation type="submission" date="2025-04" db="UniProtKB">
        <authorList>
            <consortium name="RefSeq"/>
        </authorList>
    </citation>
    <scope>IDENTIFICATION</scope>
    <source>
        <tissue evidence="4">Whole insect</tissue>
    </source>
</reference>
<evidence type="ECO:0000256" key="1">
    <source>
        <dbReference type="SAM" id="MobiDB-lite"/>
    </source>
</evidence>
<feature type="region of interest" description="Disordered" evidence="1">
    <location>
        <begin position="323"/>
        <end position="397"/>
    </location>
</feature>
<feature type="compositionally biased region" description="Basic and acidic residues" evidence="1">
    <location>
        <begin position="374"/>
        <end position="383"/>
    </location>
</feature>
<accession>A0A6P7F4G5</accession>
<evidence type="ECO:0000313" key="4">
    <source>
        <dbReference type="RefSeq" id="XP_028129772.1"/>
    </source>
</evidence>
<feature type="compositionally biased region" description="Low complexity" evidence="1">
    <location>
        <begin position="106"/>
        <end position="116"/>
    </location>
</feature>
<dbReference type="GeneID" id="114325839"/>
<gene>
    <name evidence="4" type="primary">LOC114325839</name>
</gene>
<feature type="region of interest" description="Disordered" evidence="1">
    <location>
        <begin position="96"/>
        <end position="116"/>
    </location>
</feature>
<name>A0A6P7F4G5_DIAVI</name>
<sequence>MRDSMCSNKLLLYFLIGAFTISIFRGTKMAIEGLPLHRQEPDGDQDILAGADFLSVFMESSLRRAYAETTSTVSPTTIIVELEEVDYTTKREKRNSNAIDLRRDNSPTSYSSSLYTNTLPFSQSTEQVSDSDSSTNKDGVVVAVSVSSSVAKAVNSLYRRSTLLPIHKYFSSDRYSNLAIDNRRSRNNVYTIPTTTPPEPDTYAPQQLYSQVYTTSTTAKPFQNYFDIEQKPGIIAKASKSDLSVEESQPITKDSEIASDFSGSYPARVRIAPPFDQSAFLNQNIQQTDNQSYNPTFIYHDNPQDSDTARSISYSSIVQSLPQLTMEAEKTEPHERRERNYNDAKSPYINNLNIGVDKRKQNDSKILNWQDSESDQRNTEKPWSDQQKYTPTTPLPVELPKVYGQPEQNYEVDEALSVVTNGRAHGVQTTKSDKKPDDNQKFGYVVEGKNYRKYRVEERTADGFIVGEYGVVSHDDGSLRGVRYTADGTINPRLISEALMKFLSL</sequence>
<dbReference type="InParanoid" id="A0A6P7F4G5"/>